<organism evidence="4 5">
    <name type="scientific">Anaerotruncus colihominis</name>
    <dbReference type="NCBI Taxonomy" id="169435"/>
    <lineage>
        <taxon>Bacteria</taxon>
        <taxon>Bacillati</taxon>
        <taxon>Bacillota</taxon>
        <taxon>Clostridia</taxon>
        <taxon>Eubacteriales</taxon>
        <taxon>Oscillospiraceae</taxon>
        <taxon>Anaerotruncus</taxon>
    </lineage>
</organism>
<dbReference type="Gene3D" id="1.20.1090.10">
    <property type="entry name" value="Dehydroquinate synthase-like - alpha domain"/>
    <property type="match status" value="1"/>
</dbReference>
<evidence type="ECO:0000313" key="4">
    <source>
        <dbReference type="EMBL" id="CUP43327.1"/>
    </source>
</evidence>
<keyword evidence="1 4" id="KW-0560">Oxidoreductase</keyword>
<dbReference type="GO" id="GO:0046872">
    <property type="term" value="F:metal ion binding"/>
    <property type="evidence" value="ECO:0007669"/>
    <property type="project" value="InterPro"/>
</dbReference>
<dbReference type="GO" id="GO:0008106">
    <property type="term" value="F:alcohol dehydrogenase (NADP+) activity"/>
    <property type="evidence" value="ECO:0007669"/>
    <property type="project" value="TreeGrafter"/>
</dbReference>
<protein>
    <submittedName>
        <fullName evidence="4">NADH-dependent butanol dehydrogenase A</fullName>
        <ecNumber evidence="4">1.1.1.-</ecNumber>
    </submittedName>
</protein>
<dbReference type="GO" id="GO:1990002">
    <property type="term" value="F:methylglyoxal reductase (NADPH) (acetol producing) activity"/>
    <property type="evidence" value="ECO:0007669"/>
    <property type="project" value="TreeGrafter"/>
</dbReference>
<dbReference type="InterPro" id="IPR056798">
    <property type="entry name" value="ADH_Fe_C"/>
</dbReference>
<gene>
    <name evidence="4" type="primary">bdhA_1</name>
    <name evidence="4" type="ORF">ERS852551_00783</name>
</gene>
<dbReference type="SUPFAM" id="SSF56796">
    <property type="entry name" value="Dehydroquinate synthase-like"/>
    <property type="match status" value="1"/>
</dbReference>
<sequence>MLNFDYYAPTKVVFGKDAQMRCAGLVKECGGTRVFLLYGGGSAVKSGLIGTIEQNLRENGLVCETLGGVHPNPYLSFARHAAEKAAAFGADFILAVGGGSVIDTAKAVGLALANPGVDLWDFWTKGRKPAGCTPVGAVLTIPAAGSEMSNSSVLTDEETGVKRGLGLDVVRPRFAVMNPELTFTLPVYQVACGVVDIMMHTLDRYFNPVAGNELTDEIAEALLRVTIRNGRIAVKDTHDYHAMSELMWAGSLSHNDLTGLGAPKDFAPHQFGHELSAKFDVAHGASLSTMWGPWARYCMDTNPARFARYGRSVWGISGASEIKTAQAAIEATVDYFRSLGMPTCFTELGIGVQDDAVLRELAERCTFYGKRTIGTFRVLGVEDIYAVYKMANC</sequence>
<dbReference type="InterPro" id="IPR001670">
    <property type="entry name" value="ADH_Fe/GldA"/>
</dbReference>
<dbReference type="FunFam" id="3.40.50.1970:FF:000003">
    <property type="entry name" value="Alcohol dehydrogenase, iron-containing"/>
    <property type="match status" value="1"/>
</dbReference>
<name>A0A174N8Y3_9FIRM</name>
<dbReference type="GeneID" id="72463313"/>
<dbReference type="Pfam" id="PF25137">
    <property type="entry name" value="ADH_Fe_C"/>
    <property type="match status" value="1"/>
</dbReference>
<dbReference type="AlphaFoldDB" id="A0A174N8Y3"/>
<accession>A0A174N8Y3</accession>
<dbReference type="InterPro" id="IPR044731">
    <property type="entry name" value="BDH-like"/>
</dbReference>
<dbReference type="Proteomes" id="UP000095765">
    <property type="component" value="Unassembled WGS sequence"/>
</dbReference>
<dbReference type="Gene3D" id="3.40.50.1970">
    <property type="match status" value="1"/>
</dbReference>
<dbReference type="GO" id="GO:0005829">
    <property type="term" value="C:cytosol"/>
    <property type="evidence" value="ECO:0007669"/>
    <property type="project" value="TreeGrafter"/>
</dbReference>
<evidence type="ECO:0000256" key="1">
    <source>
        <dbReference type="ARBA" id="ARBA00023002"/>
    </source>
</evidence>
<dbReference type="PANTHER" id="PTHR43633:SF1">
    <property type="entry name" value="ALCOHOL DEHYDROGENASE YQHD"/>
    <property type="match status" value="1"/>
</dbReference>
<feature type="domain" description="Alcohol dehydrogenase iron-type/glycerol dehydrogenase GldA" evidence="2">
    <location>
        <begin position="9"/>
        <end position="179"/>
    </location>
</feature>
<dbReference type="OrthoDB" id="9801156at2"/>
<proteinExistence type="predicted"/>
<dbReference type="GO" id="GO:1990362">
    <property type="term" value="F:butanol dehydrogenase (NAD+) activity"/>
    <property type="evidence" value="ECO:0007669"/>
    <property type="project" value="InterPro"/>
</dbReference>
<dbReference type="Pfam" id="PF00465">
    <property type="entry name" value="Fe-ADH"/>
    <property type="match status" value="1"/>
</dbReference>
<evidence type="ECO:0000259" key="3">
    <source>
        <dbReference type="Pfam" id="PF25137"/>
    </source>
</evidence>
<evidence type="ECO:0000313" key="5">
    <source>
        <dbReference type="Proteomes" id="UP000095765"/>
    </source>
</evidence>
<dbReference type="CDD" id="cd08187">
    <property type="entry name" value="BDH"/>
    <property type="match status" value="1"/>
</dbReference>
<evidence type="ECO:0000259" key="2">
    <source>
        <dbReference type="Pfam" id="PF00465"/>
    </source>
</evidence>
<dbReference type="PANTHER" id="PTHR43633">
    <property type="entry name" value="ALCOHOL DEHYDROGENASE YQHD"/>
    <property type="match status" value="1"/>
</dbReference>
<reference evidence="4 5" key="1">
    <citation type="submission" date="2015-09" db="EMBL/GenBank/DDBJ databases">
        <authorList>
            <consortium name="Pathogen Informatics"/>
        </authorList>
    </citation>
    <scope>NUCLEOTIDE SEQUENCE [LARGE SCALE GENOMIC DNA]</scope>
    <source>
        <strain evidence="4 5">2789STDY5834939</strain>
    </source>
</reference>
<dbReference type="EMBL" id="CZBE01000004">
    <property type="protein sequence ID" value="CUP43327.1"/>
    <property type="molecule type" value="Genomic_DNA"/>
</dbReference>
<dbReference type="RefSeq" id="WP_006876853.1">
    <property type="nucleotide sequence ID" value="NZ_CABIWA010000004.1"/>
</dbReference>
<dbReference type="EC" id="1.1.1.-" evidence="4"/>
<feature type="domain" description="Fe-containing alcohol dehydrogenase-like C-terminal" evidence="3">
    <location>
        <begin position="191"/>
        <end position="391"/>
    </location>
</feature>